<evidence type="ECO:0000313" key="2">
    <source>
        <dbReference type="Proteomes" id="UP000241137"/>
    </source>
</evidence>
<organism evidence="1 2">
    <name type="scientific">Megavirus courdo11</name>
    <dbReference type="NCBI Taxonomy" id="1128140"/>
    <lineage>
        <taxon>Viruses</taxon>
        <taxon>Varidnaviria</taxon>
        <taxon>Bamfordvirae</taxon>
        <taxon>Nucleocytoviricota</taxon>
        <taxon>Megaviricetes</taxon>
        <taxon>Imitervirales</taxon>
        <taxon>Mimiviridae</taxon>
        <taxon>Megamimivirinae</taxon>
        <taxon>Megavirus</taxon>
        <taxon>Megavirus chilense</taxon>
    </lineage>
</organism>
<gene>
    <name evidence="1" type="ORF">CE11_00652</name>
</gene>
<name>K7YWG4_9VIRU</name>
<sequence>MNGGFIKGTQLHGFDGASDFKSAAFDNEF</sequence>
<dbReference type="Proteomes" id="UP000241137">
    <property type="component" value="Segment"/>
</dbReference>
<proteinExistence type="predicted"/>
<protein>
    <submittedName>
        <fullName evidence="1">Uncharacterized protein</fullName>
    </submittedName>
</protein>
<accession>K7YWG4</accession>
<reference evidence="1 2" key="1">
    <citation type="journal article" date="2014" name="Virus Genes">
        <title>Complete genome sequence of Courdo11 virus, a member of the family Mimiviridae.</title>
        <authorList>
            <person name="Yoosuf N."/>
            <person name="Pagnier I."/>
            <person name="Fournous G."/>
            <person name="Robert C."/>
            <person name="La Scola B."/>
            <person name="Raoult D."/>
            <person name="Colson P."/>
        </authorList>
    </citation>
    <scope>NUCLEOTIDE SEQUENCE [LARGE SCALE GENOMIC DNA]</scope>
</reference>
<evidence type="ECO:0000313" key="1">
    <source>
        <dbReference type="EMBL" id="AFX92678.1"/>
    </source>
</evidence>
<dbReference type="EMBL" id="JX975216">
    <property type="protein sequence ID" value="AFX92678.1"/>
    <property type="molecule type" value="Genomic_DNA"/>
</dbReference>